<dbReference type="PANTHER" id="PTHR10828">
    <property type="entry name" value="M-PHASE INDUCER PHOSPHATASE DUAL SPECIFICITY PHOSPHATASE CDC25"/>
    <property type="match status" value="1"/>
</dbReference>
<dbReference type="GO" id="GO:0004725">
    <property type="term" value="F:protein tyrosine phosphatase activity"/>
    <property type="evidence" value="ECO:0007669"/>
    <property type="project" value="TreeGrafter"/>
</dbReference>
<dbReference type="InParanoid" id="W3X6B5"/>
<dbReference type="STRING" id="1229662.W3X6B5"/>
<accession>W3X6B5</accession>
<dbReference type="eggNOG" id="ENOG502S328">
    <property type="taxonomic scope" value="Eukaryota"/>
</dbReference>
<dbReference type="InterPro" id="IPR001763">
    <property type="entry name" value="Rhodanese-like_dom"/>
</dbReference>
<proteinExistence type="predicted"/>
<dbReference type="SUPFAM" id="SSF52821">
    <property type="entry name" value="Rhodanese/Cell cycle control phosphatase"/>
    <property type="match status" value="1"/>
</dbReference>
<dbReference type="SMART" id="SM00450">
    <property type="entry name" value="RHOD"/>
    <property type="match status" value="1"/>
</dbReference>
<gene>
    <name evidence="2" type="ORF">PFICI_08240</name>
</gene>
<dbReference type="PROSITE" id="PS50206">
    <property type="entry name" value="RHODANESE_3"/>
    <property type="match status" value="1"/>
</dbReference>
<sequence length="137" mass="15230">MPSIQMTRDAVLALISDTGNVAGKQYVIVDLRRNDFVGGHIRGSINLPAQTLQSSLPTLYNMCKAAGVQKVIWYCMSSRGRGTRGADLFSNYLQARGDSVMESIILVEGIRGWANAGDKFTDWLDEYDASYWESEEK</sequence>
<dbReference type="Proteomes" id="UP000030651">
    <property type="component" value="Unassembled WGS sequence"/>
</dbReference>
<dbReference type="OrthoDB" id="8300214at2759"/>
<dbReference type="OMA" id="RRIDWEN"/>
<dbReference type="InterPro" id="IPR036873">
    <property type="entry name" value="Rhodanese-like_dom_sf"/>
</dbReference>
<evidence type="ECO:0000313" key="2">
    <source>
        <dbReference type="EMBL" id="ETS80711.1"/>
    </source>
</evidence>
<dbReference type="KEGG" id="pfy:PFICI_08240"/>
<organism evidence="2 3">
    <name type="scientific">Pestalotiopsis fici (strain W106-1 / CGMCC3.15140)</name>
    <dbReference type="NCBI Taxonomy" id="1229662"/>
    <lineage>
        <taxon>Eukaryota</taxon>
        <taxon>Fungi</taxon>
        <taxon>Dikarya</taxon>
        <taxon>Ascomycota</taxon>
        <taxon>Pezizomycotina</taxon>
        <taxon>Sordariomycetes</taxon>
        <taxon>Xylariomycetidae</taxon>
        <taxon>Amphisphaeriales</taxon>
        <taxon>Sporocadaceae</taxon>
        <taxon>Pestalotiopsis</taxon>
    </lineage>
</organism>
<reference evidence="3" key="1">
    <citation type="journal article" date="2015" name="BMC Genomics">
        <title>Genomic and transcriptomic analysis of the endophytic fungus Pestalotiopsis fici reveals its lifestyle and high potential for synthesis of natural products.</title>
        <authorList>
            <person name="Wang X."/>
            <person name="Zhang X."/>
            <person name="Liu L."/>
            <person name="Xiang M."/>
            <person name="Wang W."/>
            <person name="Sun X."/>
            <person name="Che Y."/>
            <person name="Guo L."/>
            <person name="Liu G."/>
            <person name="Guo L."/>
            <person name="Wang C."/>
            <person name="Yin W.B."/>
            <person name="Stadler M."/>
            <person name="Zhang X."/>
            <person name="Liu X."/>
        </authorList>
    </citation>
    <scope>NUCLEOTIDE SEQUENCE [LARGE SCALE GENOMIC DNA]</scope>
    <source>
        <strain evidence="3">W106-1 / CGMCC3.15140</strain>
    </source>
</reference>
<dbReference type="Pfam" id="PF00581">
    <property type="entry name" value="Rhodanese"/>
    <property type="match status" value="1"/>
</dbReference>
<dbReference type="GeneID" id="19273253"/>
<protein>
    <recommendedName>
        <fullName evidence="1">Rhodanese domain-containing protein</fullName>
    </recommendedName>
</protein>
<dbReference type="FunCoup" id="W3X6B5">
    <property type="interactions" value="50"/>
</dbReference>
<dbReference type="GO" id="GO:0005634">
    <property type="term" value="C:nucleus"/>
    <property type="evidence" value="ECO:0007669"/>
    <property type="project" value="TreeGrafter"/>
</dbReference>
<dbReference type="HOGENOM" id="CLU_107716_0_0_1"/>
<name>W3X6B5_PESFW</name>
<dbReference type="EMBL" id="KI912113">
    <property type="protein sequence ID" value="ETS80711.1"/>
    <property type="molecule type" value="Genomic_DNA"/>
</dbReference>
<dbReference type="AlphaFoldDB" id="W3X6B5"/>
<keyword evidence="3" id="KW-1185">Reference proteome</keyword>
<feature type="domain" description="Rhodanese" evidence="1">
    <location>
        <begin position="22"/>
        <end position="122"/>
    </location>
</feature>
<dbReference type="RefSeq" id="XP_007835012.1">
    <property type="nucleotide sequence ID" value="XM_007836821.1"/>
</dbReference>
<dbReference type="Gene3D" id="3.40.250.10">
    <property type="entry name" value="Rhodanese-like domain"/>
    <property type="match status" value="1"/>
</dbReference>
<evidence type="ECO:0000259" key="1">
    <source>
        <dbReference type="PROSITE" id="PS50206"/>
    </source>
</evidence>
<dbReference type="GO" id="GO:0005737">
    <property type="term" value="C:cytoplasm"/>
    <property type="evidence" value="ECO:0007669"/>
    <property type="project" value="TreeGrafter"/>
</dbReference>
<dbReference type="PANTHER" id="PTHR10828:SF50">
    <property type="entry name" value="REDUCTASE (ARC2), PUTATIVE (AFU_ORTHOLOGUE AFUA_6G13400)-RELATED"/>
    <property type="match status" value="1"/>
</dbReference>
<evidence type="ECO:0000313" key="3">
    <source>
        <dbReference type="Proteomes" id="UP000030651"/>
    </source>
</evidence>